<evidence type="ECO:0000313" key="2">
    <source>
        <dbReference type="Proteomes" id="UP000605568"/>
    </source>
</evidence>
<accession>A0ABQ3MSS8</accession>
<reference evidence="2" key="1">
    <citation type="journal article" date="2019" name="Int. J. Syst. Evol. Microbiol.">
        <title>The Global Catalogue of Microorganisms (GCM) 10K type strain sequencing project: providing services to taxonomists for standard genome sequencing and annotation.</title>
        <authorList>
            <consortium name="The Broad Institute Genomics Platform"/>
            <consortium name="The Broad Institute Genome Sequencing Center for Infectious Disease"/>
            <person name="Wu L."/>
            <person name="Ma J."/>
        </authorList>
    </citation>
    <scope>NUCLEOTIDE SEQUENCE [LARGE SCALE GENOMIC DNA]</scope>
    <source>
        <strain evidence="2">CGMCC 4.7367</strain>
    </source>
</reference>
<dbReference type="EMBL" id="BNAR01000018">
    <property type="protein sequence ID" value="GHH57559.1"/>
    <property type="molecule type" value="Genomic_DNA"/>
</dbReference>
<sequence>MVEVLMSNEPTAYRASEQLAAAYRKYLEACQAQHDKANTYNAAHPELPLCIVQSRYDHTITVCGFVDDGEQDVPPGLSRKHGRGYFIPRRGIAGDQWRKVIAEYDAYPSLPDTVLRAHGVQVCLRVGFNMHVAGVYDFGEPGVFVRIGAPYPEPGEHLTEVPLSEFYAAKEQHAAAKAVASL</sequence>
<name>A0ABQ3MSS8_9PSEU</name>
<organism evidence="1 2">
    <name type="scientific">Lentzea cavernae</name>
    <dbReference type="NCBI Taxonomy" id="2020703"/>
    <lineage>
        <taxon>Bacteria</taxon>
        <taxon>Bacillati</taxon>
        <taxon>Actinomycetota</taxon>
        <taxon>Actinomycetes</taxon>
        <taxon>Pseudonocardiales</taxon>
        <taxon>Pseudonocardiaceae</taxon>
        <taxon>Lentzea</taxon>
    </lineage>
</organism>
<evidence type="ECO:0000313" key="1">
    <source>
        <dbReference type="EMBL" id="GHH57559.1"/>
    </source>
</evidence>
<protein>
    <submittedName>
        <fullName evidence="1">Uncharacterized protein</fullName>
    </submittedName>
</protein>
<comment type="caution">
    <text evidence="1">The sequence shown here is derived from an EMBL/GenBank/DDBJ whole genome shotgun (WGS) entry which is preliminary data.</text>
</comment>
<dbReference type="Proteomes" id="UP000605568">
    <property type="component" value="Unassembled WGS sequence"/>
</dbReference>
<proteinExistence type="predicted"/>
<keyword evidence="2" id="KW-1185">Reference proteome</keyword>
<gene>
    <name evidence="1" type="ORF">GCM10017774_77260</name>
</gene>